<dbReference type="AlphaFoldDB" id="A0A0E9NIV6"/>
<sequence>MNLHPKKHLFHETPGGKFPQPSTRISRALADRSQPSRVAEYPPSDHKTTMASIRLAWRLRVNNSGNPHHITWEQCQQISKYMTSLGSVIQHHHARDRNPHPTPKMNGWTTFGSAEAAEKALAEIHTLALGAESQSTDASASEPAPAPASSPKHPNFQLEFQRAEASLTAATLISVLQNAWRTVPKLSAEAREAEAKGKGHASSYHFIKHKTARLDGFDGFGGQGCLSAVLEKQGEICRDMEGEKIGREEREEKEL</sequence>
<dbReference type="EMBL" id="BACD03000026">
    <property type="protein sequence ID" value="GAO49802.1"/>
    <property type="molecule type" value="Genomic_DNA"/>
</dbReference>
<name>A0A0E9NIV6_SAICN</name>
<accession>A0A0E9NIV6</accession>
<feature type="region of interest" description="Disordered" evidence="1">
    <location>
        <begin position="132"/>
        <end position="154"/>
    </location>
</feature>
<reference evidence="2 3" key="2">
    <citation type="journal article" date="2014" name="J. Gen. Appl. Microbiol.">
        <title>The early diverging ascomycetous budding yeast Saitoella complicata has three histone deacetylases belonging to the Clr6, Hos2, and Rpd3 lineages.</title>
        <authorList>
            <person name="Nishida H."/>
            <person name="Matsumoto T."/>
            <person name="Kondo S."/>
            <person name="Hamamoto M."/>
            <person name="Yoshikawa H."/>
        </authorList>
    </citation>
    <scope>NUCLEOTIDE SEQUENCE [LARGE SCALE GENOMIC DNA]</scope>
    <source>
        <strain evidence="2 3">NRRL Y-17804</strain>
    </source>
</reference>
<reference evidence="2 3" key="3">
    <citation type="journal article" date="2015" name="Genome Announc.">
        <title>Draft Genome Sequence of the Archiascomycetous Yeast Saitoella complicata.</title>
        <authorList>
            <person name="Yamauchi K."/>
            <person name="Kondo S."/>
            <person name="Hamamoto M."/>
            <person name="Takahashi Y."/>
            <person name="Ogura Y."/>
            <person name="Hayashi T."/>
            <person name="Nishida H."/>
        </authorList>
    </citation>
    <scope>NUCLEOTIDE SEQUENCE [LARGE SCALE GENOMIC DNA]</scope>
    <source>
        <strain evidence="2 3">NRRL Y-17804</strain>
    </source>
</reference>
<gene>
    <name evidence="2" type="ORF">G7K_3942-t1</name>
</gene>
<proteinExistence type="predicted"/>
<protein>
    <submittedName>
        <fullName evidence="2">Uncharacterized protein</fullName>
    </submittedName>
</protein>
<dbReference type="Proteomes" id="UP000033140">
    <property type="component" value="Unassembled WGS sequence"/>
</dbReference>
<feature type="region of interest" description="Disordered" evidence="1">
    <location>
        <begin position="1"/>
        <end position="22"/>
    </location>
</feature>
<reference evidence="2 3" key="1">
    <citation type="journal article" date="2011" name="J. Gen. Appl. Microbiol.">
        <title>Draft genome sequencing of the enigmatic yeast Saitoella complicata.</title>
        <authorList>
            <person name="Nishida H."/>
            <person name="Hamamoto M."/>
            <person name="Sugiyama J."/>
        </authorList>
    </citation>
    <scope>NUCLEOTIDE SEQUENCE [LARGE SCALE GENOMIC DNA]</scope>
    <source>
        <strain evidence="2 3">NRRL Y-17804</strain>
    </source>
</reference>
<evidence type="ECO:0000256" key="1">
    <source>
        <dbReference type="SAM" id="MobiDB-lite"/>
    </source>
</evidence>
<organism evidence="2 3">
    <name type="scientific">Saitoella complicata (strain BCRC 22490 / CBS 7301 / JCM 7358 / NBRC 10748 / NRRL Y-17804)</name>
    <dbReference type="NCBI Taxonomy" id="698492"/>
    <lineage>
        <taxon>Eukaryota</taxon>
        <taxon>Fungi</taxon>
        <taxon>Dikarya</taxon>
        <taxon>Ascomycota</taxon>
        <taxon>Taphrinomycotina</taxon>
        <taxon>Taphrinomycotina incertae sedis</taxon>
        <taxon>Saitoella</taxon>
    </lineage>
</organism>
<comment type="caution">
    <text evidence="2">The sequence shown here is derived from an EMBL/GenBank/DDBJ whole genome shotgun (WGS) entry which is preliminary data.</text>
</comment>
<keyword evidence="3" id="KW-1185">Reference proteome</keyword>
<evidence type="ECO:0000313" key="2">
    <source>
        <dbReference type="EMBL" id="GAO49802.1"/>
    </source>
</evidence>
<feature type="compositionally biased region" description="Low complexity" evidence="1">
    <location>
        <begin position="138"/>
        <end position="151"/>
    </location>
</feature>
<evidence type="ECO:0000313" key="3">
    <source>
        <dbReference type="Proteomes" id="UP000033140"/>
    </source>
</evidence>